<evidence type="ECO:0000256" key="1">
    <source>
        <dbReference type="SAM" id="Phobius"/>
    </source>
</evidence>
<reference evidence="3" key="1">
    <citation type="submission" date="2014-03" db="EMBL/GenBank/DDBJ databases">
        <authorList>
            <person name="Aksoy S."/>
            <person name="Warren W."/>
            <person name="Wilson R.K."/>
        </authorList>
    </citation>
    <scope>NUCLEOTIDE SEQUENCE [LARGE SCALE GENOMIC DNA]</scope>
    <source>
        <strain evidence="3">IAEA</strain>
    </source>
</reference>
<feature type="transmembrane region" description="Helical" evidence="1">
    <location>
        <begin position="113"/>
        <end position="130"/>
    </location>
</feature>
<keyword evidence="1" id="KW-0472">Membrane</keyword>
<keyword evidence="1" id="KW-1133">Transmembrane helix</keyword>
<dbReference type="EnsemblMetazoa" id="GPAI047814-RA">
    <property type="protein sequence ID" value="GPAI047814-PA"/>
    <property type="gene ID" value="GPAI047814"/>
</dbReference>
<organism evidence="2 3">
    <name type="scientific">Glossina pallidipes</name>
    <name type="common">Tsetse fly</name>
    <dbReference type="NCBI Taxonomy" id="7398"/>
    <lineage>
        <taxon>Eukaryota</taxon>
        <taxon>Metazoa</taxon>
        <taxon>Ecdysozoa</taxon>
        <taxon>Arthropoda</taxon>
        <taxon>Hexapoda</taxon>
        <taxon>Insecta</taxon>
        <taxon>Pterygota</taxon>
        <taxon>Neoptera</taxon>
        <taxon>Endopterygota</taxon>
        <taxon>Diptera</taxon>
        <taxon>Brachycera</taxon>
        <taxon>Muscomorpha</taxon>
        <taxon>Hippoboscoidea</taxon>
        <taxon>Glossinidae</taxon>
        <taxon>Glossina</taxon>
    </lineage>
</organism>
<name>A0A1B0AJH8_GLOPL</name>
<dbReference type="AlphaFoldDB" id="A0A1B0AJH8"/>
<proteinExistence type="predicted"/>
<evidence type="ECO:0000313" key="2">
    <source>
        <dbReference type="EnsemblMetazoa" id="GPAI047814-PA"/>
    </source>
</evidence>
<reference evidence="2" key="2">
    <citation type="submission" date="2020-05" db="UniProtKB">
        <authorList>
            <consortium name="EnsemblMetazoa"/>
        </authorList>
    </citation>
    <scope>IDENTIFICATION</scope>
    <source>
        <strain evidence="2">IAEA</strain>
    </source>
</reference>
<sequence>MQKDEKRKDPHQRNNISHAFAQSVVYYSRSNEMCITSMSLPSVIMKYFKFSDCTASFTSRLLHIFASVDALQCSDASASISLPCLVVTLTIAPHSSSGFLLFASFIYNPSGIPAVYCLFTFASILTSAFMRSASFSKADTSIAATFLALIANVQRSFGHQLEEMQCGGERPYAILPLVSSPTIARSSSQLVLHQPKV</sequence>
<keyword evidence="1" id="KW-0812">Transmembrane</keyword>
<keyword evidence="3" id="KW-1185">Reference proteome</keyword>
<feature type="transmembrane region" description="Helical" evidence="1">
    <location>
        <begin position="84"/>
        <end position="107"/>
    </location>
</feature>
<dbReference type="VEuPathDB" id="VectorBase:GPAI047814"/>
<evidence type="ECO:0000313" key="3">
    <source>
        <dbReference type="Proteomes" id="UP000092445"/>
    </source>
</evidence>
<accession>A0A1B0AJH8</accession>
<dbReference type="Proteomes" id="UP000092445">
    <property type="component" value="Unassembled WGS sequence"/>
</dbReference>
<protein>
    <submittedName>
        <fullName evidence="2">Uncharacterized protein</fullName>
    </submittedName>
</protein>